<evidence type="ECO:0000256" key="1">
    <source>
        <dbReference type="SAM" id="SignalP"/>
    </source>
</evidence>
<dbReference type="Proteomes" id="UP001606134">
    <property type="component" value="Unassembled WGS sequence"/>
</dbReference>
<reference evidence="2 3" key="1">
    <citation type="submission" date="2024-08" db="EMBL/GenBank/DDBJ databases">
        <authorList>
            <person name="Lu H."/>
        </authorList>
    </citation>
    <scope>NUCLEOTIDE SEQUENCE [LARGE SCALE GENOMIC DNA]</scope>
    <source>
        <strain evidence="2 3">BYS78W</strain>
    </source>
</reference>
<gene>
    <name evidence="2" type="ORF">ACG04R_04960</name>
</gene>
<accession>A0ABW7H865</accession>
<sequence length="169" mass="17442">MRLIPALLAALALSSKALAAPPLPAAVREVVKTMNAECRSAGGKPGASPGLVSTVDLNGDGRNDYVIHTAAFDCEGAASLSVGAGGDGSVEVFITTADGSAASAFEHGAQGMRVEQGKLWLAVGGPLCGQKVTEDTPRSAMQACWRPLQWDANRHKLDFAPLSSVRPYP</sequence>
<keyword evidence="3" id="KW-1185">Reference proteome</keyword>
<evidence type="ECO:0000313" key="3">
    <source>
        <dbReference type="Proteomes" id="UP001606134"/>
    </source>
</evidence>
<proteinExistence type="predicted"/>
<name>A0ABW7H865_9BURK</name>
<organism evidence="2 3">
    <name type="scientific">Pelomonas candidula</name>
    <dbReference type="NCBI Taxonomy" id="3299025"/>
    <lineage>
        <taxon>Bacteria</taxon>
        <taxon>Pseudomonadati</taxon>
        <taxon>Pseudomonadota</taxon>
        <taxon>Betaproteobacteria</taxon>
        <taxon>Burkholderiales</taxon>
        <taxon>Sphaerotilaceae</taxon>
        <taxon>Roseateles</taxon>
    </lineage>
</organism>
<feature type="chain" id="PRO_5046127270" evidence="1">
    <location>
        <begin position="20"/>
        <end position="169"/>
    </location>
</feature>
<dbReference type="RefSeq" id="WP_394406866.1">
    <property type="nucleotide sequence ID" value="NZ_JBIGIC010000002.1"/>
</dbReference>
<keyword evidence="1" id="KW-0732">Signal</keyword>
<comment type="caution">
    <text evidence="2">The sequence shown here is derived from an EMBL/GenBank/DDBJ whole genome shotgun (WGS) entry which is preliminary data.</text>
</comment>
<evidence type="ECO:0000313" key="2">
    <source>
        <dbReference type="EMBL" id="MFG6486012.1"/>
    </source>
</evidence>
<feature type="signal peptide" evidence="1">
    <location>
        <begin position="1"/>
        <end position="19"/>
    </location>
</feature>
<dbReference type="EMBL" id="JBIGIC010000002">
    <property type="protein sequence ID" value="MFG6486012.1"/>
    <property type="molecule type" value="Genomic_DNA"/>
</dbReference>
<protein>
    <submittedName>
        <fullName evidence="2">Uncharacterized protein</fullName>
    </submittedName>
</protein>